<dbReference type="InterPro" id="IPR001000">
    <property type="entry name" value="GH10_dom"/>
</dbReference>
<dbReference type="Gene3D" id="2.60.120.260">
    <property type="entry name" value="Galactose-binding domain-like"/>
    <property type="match status" value="1"/>
</dbReference>
<dbReference type="SMART" id="SM00633">
    <property type="entry name" value="Glyco_10"/>
    <property type="match status" value="1"/>
</dbReference>
<dbReference type="InterPro" id="IPR044846">
    <property type="entry name" value="GH10"/>
</dbReference>
<keyword evidence="10" id="KW-1133">Transmembrane helix</keyword>
<comment type="similarity">
    <text evidence="2">Belongs to the glycosyl hydrolase 10 (cellulase F) family.</text>
</comment>
<sequence>MSSHHHRIRIPFWIVIVYCLLMTMWIRDMAGAETSVETMLDRQVTAPAGGVDCLDFDDPALTTLSHGRLPDASGRWLSLASETGQRDDVRVFEVVVPRSSPQAWDAQVSIPLQRKIAKGDRVLLMFDARCVASDNESSTGYAGLFVQPHGEDDRTRYPFNAGPQWQRFAYPFVAPVDHGVDQTKVVIHVASMPQTLQFAAVRLINYGSSIPLRELPTSKFTYPGRDDDAEWRIQALQRIDRIRKSDMTIRVTDTDGNPLAGQRVRIRQQRHSFPFGSAVNSMLLGGDASDFPFQRYIRGDSRGRPTTIEDARRYREIVQRYLTRVTFEGALRPHVWQWGKNRADRKGDLYRRHQVLLNATVPWLQENRISIRGHYIGWGSMNSPPIQRDFVDDVAAHKQWLWKHMQDILPATESFVDEWDTINHVVGFGQTYHQLYGDMQIDVDIMREARRLAPSLRHAINEGQILPGGSRRDAYQAVIENLNQHGQAPDVVGFMGHFDSASLTSPPDILALLDRYAKLCPRLQLTELDVDTGTDEALQADYLRDVLVASFSHPNIDAIVMWGFWENQHWKPNAALWRSDWSRKPAGDVFVDLVRNQWWTDTTVVTEADGSATVRGFMGDYQLSVGDVASDATSGVTSVVLDKQGATVDLMVP</sequence>
<dbReference type="EC" id="3.2.1.8" evidence="3"/>
<evidence type="ECO:0000256" key="7">
    <source>
        <dbReference type="ARBA" id="ARBA00023277"/>
    </source>
</evidence>
<evidence type="ECO:0000259" key="11">
    <source>
        <dbReference type="PROSITE" id="PS51760"/>
    </source>
</evidence>
<dbReference type="Gene3D" id="3.20.20.80">
    <property type="entry name" value="Glycosidases"/>
    <property type="match status" value="1"/>
</dbReference>
<keyword evidence="5" id="KW-0732">Signal</keyword>
<protein>
    <recommendedName>
        <fullName evidence="3">endo-1,4-beta-xylanase</fullName>
        <ecNumber evidence="3">3.2.1.8</ecNumber>
    </recommendedName>
</protein>
<dbReference type="Proteomes" id="UP000317238">
    <property type="component" value="Unassembled WGS sequence"/>
</dbReference>
<dbReference type="PANTHER" id="PTHR31490:SF88">
    <property type="entry name" value="BETA-XYLANASE"/>
    <property type="match status" value="1"/>
</dbReference>
<evidence type="ECO:0000256" key="9">
    <source>
        <dbReference type="ARBA" id="ARBA00023326"/>
    </source>
</evidence>
<accession>A0A5C5Y138</accession>
<dbReference type="AlphaFoldDB" id="A0A5C5Y138"/>
<dbReference type="SUPFAM" id="SSF51445">
    <property type="entry name" value="(Trans)glycosidases"/>
    <property type="match status" value="1"/>
</dbReference>
<dbReference type="Pfam" id="PF00331">
    <property type="entry name" value="Glyco_hydro_10"/>
    <property type="match status" value="1"/>
</dbReference>
<evidence type="ECO:0000256" key="5">
    <source>
        <dbReference type="ARBA" id="ARBA00022729"/>
    </source>
</evidence>
<evidence type="ECO:0000313" key="13">
    <source>
        <dbReference type="Proteomes" id="UP000317238"/>
    </source>
</evidence>
<dbReference type="OrthoDB" id="9809277at2"/>
<keyword evidence="8 12" id="KW-0326">Glycosidase</keyword>
<dbReference type="InterPro" id="IPR017853">
    <property type="entry name" value="GH"/>
</dbReference>
<feature type="transmembrane region" description="Helical" evidence="10">
    <location>
        <begin position="12"/>
        <end position="30"/>
    </location>
</feature>
<dbReference type="EMBL" id="SJPL01000001">
    <property type="protein sequence ID" value="TWT69476.1"/>
    <property type="molecule type" value="Genomic_DNA"/>
</dbReference>
<dbReference type="PANTHER" id="PTHR31490">
    <property type="entry name" value="GLYCOSYL HYDROLASE"/>
    <property type="match status" value="1"/>
</dbReference>
<evidence type="ECO:0000256" key="4">
    <source>
        <dbReference type="ARBA" id="ARBA00022651"/>
    </source>
</evidence>
<proteinExistence type="inferred from homology"/>
<reference evidence="12 13" key="1">
    <citation type="submission" date="2019-02" db="EMBL/GenBank/DDBJ databases">
        <title>Deep-cultivation of Planctomycetes and their phenomic and genomic characterization uncovers novel biology.</title>
        <authorList>
            <person name="Wiegand S."/>
            <person name="Jogler M."/>
            <person name="Boedeker C."/>
            <person name="Pinto D."/>
            <person name="Vollmers J."/>
            <person name="Rivas-Marin E."/>
            <person name="Kohn T."/>
            <person name="Peeters S.H."/>
            <person name="Heuer A."/>
            <person name="Rast P."/>
            <person name="Oberbeckmann S."/>
            <person name="Bunk B."/>
            <person name="Jeske O."/>
            <person name="Meyerdierks A."/>
            <person name="Storesund J.E."/>
            <person name="Kallscheuer N."/>
            <person name="Luecker S."/>
            <person name="Lage O.M."/>
            <person name="Pohl T."/>
            <person name="Merkel B.J."/>
            <person name="Hornburger P."/>
            <person name="Mueller R.-W."/>
            <person name="Bruemmer F."/>
            <person name="Labrenz M."/>
            <person name="Spormann A.M."/>
            <person name="Op Den Camp H."/>
            <person name="Overmann J."/>
            <person name="Amann R."/>
            <person name="Jetten M.S.M."/>
            <person name="Mascher T."/>
            <person name="Medema M.H."/>
            <person name="Devos D.P."/>
            <person name="Kaster A.-K."/>
            <person name="Ovreas L."/>
            <person name="Rohde M."/>
            <person name="Galperin M.Y."/>
            <person name="Jogler C."/>
        </authorList>
    </citation>
    <scope>NUCLEOTIDE SEQUENCE [LARGE SCALE GENOMIC DNA]</scope>
    <source>
        <strain evidence="12 13">Pan14r</strain>
    </source>
</reference>
<evidence type="ECO:0000313" key="12">
    <source>
        <dbReference type="EMBL" id="TWT69476.1"/>
    </source>
</evidence>
<dbReference type="PROSITE" id="PS51760">
    <property type="entry name" value="GH10_2"/>
    <property type="match status" value="1"/>
</dbReference>
<keyword evidence="10" id="KW-0812">Transmembrane</keyword>
<name>A0A5C5Y138_9PLAN</name>
<evidence type="ECO:0000256" key="10">
    <source>
        <dbReference type="SAM" id="Phobius"/>
    </source>
</evidence>
<feature type="domain" description="GH10" evidence="11">
    <location>
        <begin position="288"/>
        <end position="593"/>
    </location>
</feature>
<dbReference type="GO" id="GO:0045493">
    <property type="term" value="P:xylan catabolic process"/>
    <property type="evidence" value="ECO:0007669"/>
    <property type="project" value="UniProtKB-KW"/>
</dbReference>
<keyword evidence="9" id="KW-0624">Polysaccharide degradation</keyword>
<evidence type="ECO:0000256" key="3">
    <source>
        <dbReference type="ARBA" id="ARBA00012590"/>
    </source>
</evidence>
<dbReference type="GO" id="GO:0031176">
    <property type="term" value="F:endo-1,4-beta-xylanase activity"/>
    <property type="evidence" value="ECO:0007669"/>
    <property type="project" value="UniProtKB-EC"/>
</dbReference>
<organism evidence="12 13">
    <name type="scientific">Crateriforma conspicua</name>
    <dbReference type="NCBI Taxonomy" id="2527996"/>
    <lineage>
        <taxon>Bacteria</taxon>
        <taxon>Pseudomonadati</taxon>
        <taxon>Planctomycetota</taxon>
        <taxon>Planctomycetia</taxon>
        <taxon>Planctomycetales</taxon>
        <taxon>Planctomycetaceae</taxon>
        <taxon>Crateriforma</taxon>
    </lineage>
</organism>
<keyword evidence="6 12" id="KW-0378">Hydrolase</keyword>
<gene>
    <name evidence="12" type="primary">xynZ_2</name>
    <name evidence="12" type="ORF">Pan14r_17640</name>
</gene>
<dbReference type="RefSeq" id="WP_146438890.1">
    <property type="nucleotide sequence ID" value="NZ_SJPL01000001.1"/>
</dbReference>
<evidence type="ECO:0000256" key="1">
    <source>
        <dbReference type="ARBA" id="ARBA00000681"/>
    </source>
</evidence>
<comment type="caution">
    <text evidence="12">The sequence shown here is derived from an EMBL/GenBank/DDBJ whole genome shotgun (WGS) entry which is preliminary data.</text>
</comment>
<keyword evidence="7" id="KW-0119">Carbohydrate metabolism</keyword>
<evidence type="ECO:0000256" key="2">
    <source>
        <dbReference type="ARBA" id="ARBA00007495"/>
    </source>
</evidence>
<evidence type="ECO:0000256" key="6">
    <source>
        <dbReference type="ARBA" id="ARBA00022801"/>
    </source>
</evidence>
<keyword evidence="4 12" id="KW-0858">Xylan degradation</keyword>
<evidence type="ECO:0000256" key="8">
    <source>
        <dbReference type="ARBA" id="ARBA00023295"/>
    </source>
</evidence>
<comment type="catalytic activity">
    <reaction evidence="1">
        <text>Endohydrolysis of (1-&gt;4)-beta-D-xylosidic linkages in xylans.</text>
        <dbReference type="EC" id="3.2.1.8"/>
    </reaction>
</comment>
<keyword evidence="13" id="KW-1185">Reference proteome</keyword>
<keyword evidence="10" id="KW-0472">Membrane</keyword>